<dbReference type="OrthoDB" id="2418132at2"/>
<dbReference type="Gene3D" id="1.10.287.1080">
    <property type="entry name" value="MazG-like"/>
    <property type="match status" value="1"/>
</dbReference>
<dbReference type="InterPro" id="IPR047046">
    <property type="entry name" value="YpjD/YvdC"/>
</dbReference>
<dbReference type="InterPro" id="IPR011411">
    <property type="entry name" value="MazG-related_YvdC"/>
</dbReference>
<dbReference type="PANTHER" id="PTHR42692">
    <property type="entry name" value="NUCLEOTIDE PYROPHOSPHOHYDROLASE"/>
    <property type="match status" value="1"/>
</dbReference>
<gene>
    <name evidence="1" type="ORF">WOSG25_080400</name>
</gene>
<protein>
    <submittedName>
        <fullName evidence="1">Pyrophosphatase</fullName>
    </submittedName>
</protein>
<dbReference type="SUPFAM" id="SSF101386">
    <property type="entry name" value="all-alpha NTP pyrophosphatases"/>
    <property type="match status" value="1"/>
</dbReference>
<dbReference type="PANTHER" id="PTHR42692:SF2">
    <property type="entry name" value="IG HYPOTHETICAL 16995"/>
    <property type="match status" value="1"/>
</dbReference>
<dbReference type="RefSeq" id="WP_027699218.1">
    <property type="nucleotide sequence ID" value="NZ_DF820491.1"/>
</dbReference>
<proteinExistence type="predicted"/>
<dbReference type="STRING" id="1329250.WOSG25_080400"/>
<dbReference type="CDD" id="cd11523">
    <property type="entry name" value="NTP-PPase"/>
    <property type="match status" value="1"/>
</dbReference>
<sequence>MQIEEHQAWLIDFYKGRNWYRFSPLIRLNFMTEELGELSRAVRALEIGRDHPGEKIEQAGWQANLVEEMADVMDQLLILSSKFDITPAELMAQSESKLLKRFEND</sequence>
<organism evidence="1 2">
    <name type="scientific">Weissella oryzae (strain DSM 25784 / JCM 18191 / LMG 30913 / SG25)</name>
    <dbReference type="NCBI Taxonomy" id="1329250"/>
    <lineage>
        <taxon>Bacteria</taxon>
        <taxon>Bacillati</taxon>
        <taxon>Bacillota</taxon>
        <taxon>Bacilli</taxon>
        <taxon>Lactobacillales</taxon>
        <taxon>Lactobacillaceae</taxon>
        <taxon>Weissella</taxon>
    </lineage>
</organism>
<dbReference type="AlphaFoldDB" id="A0A069CVF9"/>
<dbReference type="PIRSF" id="PIRSF036521">
    <property type="entry name" value="UCP036521_pph"/>
    <property type="match status" value="1"/>
</dbReference>
<evidence type="ECO:0000313" key="1">
    <source>
        <dbReference type="EMBL" id="GAK31208.1"/>
    </source>
</evidence>
<dbReference type="Proteomes" id="UP000030643">
    <property type="component" value="Unassembled WGS sequence"/>
</dbReference>
<keyword evidence="2" id="KW-1185">Reference proteome</keyword>
<reference evidence="2" key="1">
    <citation type="journal article" date="2014" name="Genome Announc.">
        <title>Draft genome sequence of Weissella oryzae SG25T, isolated from fermented rice grains.</title>
        <authorList>
            <person name="Tanizawa Y."/>
            <person name="Fujisawa T."/>
            <person name="Mochizuki T."/>
            <person name="Kaminuma E."/>
            <person name="Suzuki Y."/>
            <person name="Nakamura Y."/>
            <person name="Tohno M."/>
        </authorList>
    </citation>
    <scope>NUCLEOTIDE SEQUENCE [LARGE SCALE GENOMIC DNA]</scope>
    <source>
        <strain evidence="2">DSM 25784 / JCM 18191 / LMG 30913 / SG25</strain>
    </source>
</reference>
<accession>A0A069CVF9</accession>
<evidence type="ECO:0000313" key="2">
    <source>
        <dbReference type="Proteomes" id="UP000030643"/>
    </source>
</evidence>
<dbReference type="eggNOG" id="COG1694">
    <property type="taxonomic scope" value="Bacteria"/>
</dbReference>
<name>A0A069CVF9_WEIOS</name>
<dbReference type="EMBL" id="DF820491">
    <property type="protein sequence ID" value="GAK31208.1"/>
    <property type="molecule type" value="Genomic_DNA"/>
</dbReference>